<evidence type="ECO:0000256" key="6">
    <source>
        <dbReference type="ARBA" id="ARBA00022723"/>
    </source>
</evidence>
<dbReference type="GO" id="GO:0005886">
    <property type="term" value="C:plasma membrane"/>
    <property type="evidence" value="ECO:0007669"/>
    <property type="project" value="UniProtKB-SubCell"/>
</dbReference>
<organism evidence="19 20">
    <name type="scientific">Alteromonas hispanica</name>
    <dbReference type="NCBI Taxonomy" id="315421"/>
    <lineage>
        <taxon>Bacteria</taxon>
        <taxon>Pseudomonadati</taxon>
        <taxon>Pseudomonadota</taxon>
        <taxon>Gammaproteobacteria</taxon>
        <taxon>Alteromonadales</taxon>
        <taxon>Alteromonadaceae</taxon>
        <taxon>Alteromonas/Salinimonas group</taxon>
        <taxon>Alteromonas</taxon>
    </lineage>
</organism>
<comment type="similarity">
    <text evidence="14 15">In the central section; belongs to the AAA ATPase family.</text>
</comment>
<evidence type="ECO:0000256" key="12">
    <source>
        <dbReference type="ARBA" id="ARBA00023049"/>
    </source>
</evidence>
<feature type="active site" evidence="15">
    <location>
        <position position="419"/>
    </location>
</feature>
<dbReference type="GO" id="GO:0016887">
    <property type="term" value="F:ATP hydrolysis activity"/>
    <property type="evidence" value="ECO:0007669"/>
    <property type="project" value="UniProtKB-UniRule"/>
</dbReference>
<dbReference type="InterPro" id="IPR041569">
    <property type="entry name" value="AAA_lid_3"/>
</dbReference>
<dbReference type="NCBIfam" id="TIGR01241">
    <property type="entry name" value="FtsH_fam"/>
    <property type="match status" value="1"/>
</dbReference>
<keyword evidence="13 15" id="KW-0472">Membrane</keyword>
<feature type="binding site" evidence="15">
    <location>
        <position position="418"/>
    </location>
    <ligand>
        <name>Zn(2+)</name>
        <dbReference type="ChEBI" id="CHEBI:29105"/>
        <note>catalytic</note>
    </ligand>
</feature>
<feature type="region of interest" description="Disordered" evidence="17">
    <location>
        <begin position="596"/>
        <end position="648"/>
    </location>
</feature>
<feature type="compositionally biased region" description="Basic and acidic residues" evidence="17">
    <location>
        <begin position="596"/>
        <end position="612"/>
    </location>
</feature>
<dbReference type="GO" id="GO:0008270">
    <property type="term" value="F:zinc ion binding"/>
    <property type="evidence" value="ECO:0007669"/>
    <property type="project" value="UniProtKB-UniRule"/>
</dbReference>
<dbReference type="EC" id="3.4.24.-" evidence="15"/>
<dbReference type="SUPFAM" id="SSF140990">
    <property type="entry name" value="FtsH protease domain-like"/>
    <property type="match status" value="1"/>
</dbReference>
<dbReference type="Pfam" id="PF00004">
    <property type="entry name" value="AAA"/>
    <property type="match status" value="1"/>
</dbReference>
<dbReference type="CDD" id="cd19501">
    <property type="entry name" value="RecA-like_FtsH"/>
    <property type="match status" value="1"/>
</dbReference>
<comment type="subcellular location">
    <subcellularLocation>
        <location evidence="15">Cell membrane</location>
        <topology evidence="15">Multi-pass membrane protein</topology>
        <orientation evidence="15">Cytoplasmic side</orientation>
    </subcellularLocation>
    <subcellularLocation>
        <location evidence="1">Membrane</location>
    </subcellularLocation>
</comment>
<keyword evidence="4 15" id="KW-0645">Protease</keyword>
<evidence type="ECO:0000256" key="9">
    <source>
        <dbReference type="ARBA" id="ARBA00022833"/>
    </source>
</evidence>
<evidence type="ECO:0000256" key="14">
    <source>
        <dbReference type="ARBA" id="ARBA00061570"/>
    </source>
</evidence>
<dbReference type="InterPro" id="IPR027417">
    <property type="entry name" value="P-loop_NTPase"/>
</dbReference>
<dbReference type="Pfam" id="PF17862">
    <property type="entry name" value="AAA_lid_3"/>
    <property type="match status" value="1"/>
</dbReference>
<evidence type="ECO:0000256" key="3">
    <source>
        <dbReference type="ARBA" id="ARBA00022475"/>
    </source>
</evidence>
<evidence type="ECO:0000259" key="18">
    <source>
        <dbReference type="SMART" id="SM00382"/>
    </source>
</evidence>
<proteinExistence type="inferred from homology"/>
<feature type="compositionally biased region" description="Low complexity" evidence="17">
    <location>
        <begin position="613"/>
        <end position="624"/>
    </location>
</feature>
<dbReference type="Pfam" id="PF01434">
    <property type="entry name" value="Peptidase_M41"/>
    <property type="match status" value="1"/>
</dbReference>
<gene>
    <name evidence="15 19" type="primary">ftsH</name>
    <name evidence="19" type="ORF">GTW09_12710</name>
</gene>
<dbReference type="SMART" id="SM00382">
    <property type="entry name" value="AAA"/>
    <property type="match status" value="1"/>
</dbReference>
<keyword evidence="20" id="KW-1185">Reference proteome</keyword>
<feature type="binding site" evidence="15">
    <location>
        <begin position="196"/>
        <end position="203"/>
    </location>
    <ligand>
        <name>ATP</name>
        <dbReference type="ChEBI" id="CHEBI:30616"/>
    </ligand>
</feature>
<evidence type="ECO:0000256" key="7">
    <source>
        <dbReference type="ARBA" id="ARBA00022741"/>
    </source>
</evidence>
<dbReference type="PANTHER" id="PTHR23076:SF97">
    <property type="entry name" value="ATP-DEPENDENT ZINC METALLOPROTEASE YME1L1"/>
    <property type="match status" value="1"/>
</dbReference>
<dbReference type="Pfam" id="PF06480">
    <property type="entry name" value="FtsH_ext"/>
    <property type="match status" value="1"/>
</dbReference>
<feature type="binding site" evidence="15">
    <location>
        <position position="496"/>
    </location>
    <ligand>
        <name>Zn(2+)</name>
        <dbReference type="ChEBI" id="CHEBI:29105"/>
        <note>catalytic</note>
    </ligand>
</feature>
<keyword evidence="8 15" id="KW-0378">Hydrolase</keyword>
<sequence length="648" mass="71180">MSDMAKNLILWLVIAVVLMSVFQSFSPSETARSQTDYTTFLREAEQGNIREVRINNDGEIRGTKRSGESFQTFVPYFDDKLVSDLVKNDVRVYGEPPEEQSLLASIFISWFPMLLLIGVWIFFMRQMQGGGGKGAMSFGKSKARLLGEDQIKTTFADVAGCDEAKEDVSELVDFLRDPSKFQKLGGKIPKGVLMVGPPGTGKTLLAKAIAGEAKVPFFSISGSDFVEMFVGVGASRVRDMFEQAKKAAPCIIFIDEIDAVGRKRGAGLGGGHDEREQTLNQMLVEMDGFEGHEGIIVIAATNRPDVLDPALLRPGRFDRQVIVGLPDIRGREQILKVHMRKVPIADNVEASLIARGTPGFSGADLANLVNEAALFAARGNKRVVAMEEFEKAKDKIMMGSERKSMVMSESEKEMTAYHEAGHAIVGRLVPEHDPVYKVSIIPRGRALGVTMYLPEKDRVSHSKQHLESMISSLFGGRIAEQIIYGDDKVTTGASNDIERATDIARKMVTQWGLSTKMGPMLYAEEEGEVFLGNSMSRASSMSDDTARAIDAEIKSLIDRNYERAQQILEDNKDILHTMKDALMKYETIDAKQIDDLMNRTEVRPPADWDDSKPSGGDKPSGGSPVKEGEIKNDGVDKPSVGKPGDIPS</sequence>
<dbReference type="FunFam" id="1.20.58.760:FF:000001">
    <property type="entry name" value="ATP-dependent zinc metalloprotease FtsH"/>
    <property type="match status" value="1"/>
</dbReference>
<comment type="cofactor">
    <cofactor evidence="15">
        <name>Zn(2+)</name>
        <dbReference type="ChEBI" id="CHEBI:29105"/>
    </cofactor>
    <text evidence="15">Binds 1 zinc ion per subunit.</text>
</comment>
<dbReference type="HAMAP" id="MF_01458">
    <property type="entry name" value="FtsH"/>
    <property type="match status" value="1"/>
</dbReference>
<dbReference type="NCBIfam" id="NF008004">
    <property type="entry name" value="PRK10733.1"/>
    <property type="match status" value="1"/>
</dbReference>
<comment type="similarity">
    <text evidence="16">Belongs to the AAA ATPase family.</text>
</comment>
<feature type="binding site" evidence="15">
    <location>
        <position position="422"/>
    </location>
    <ligand>
        <name>Zn(2+)</name>
        <dbReference type="ChEBI" id="CHEBI:29105"/>
        <note>catalytic</note>
    </ligand>
</feature>
<keyword evidence="12 15" id="KW-0482">Metalloprotease</keyword>
<dbReference type="SUPFAM" id="SSF52540">
    <property type="entry name" value="P-loop containing nucleoside triphosphate hydrolases"/>
    <property type="match status" value="1"/>
</dbReference>
<dbReference type="InterPro" id="IPR003593">
    <property type="entry name" value="AAA+_ATPase"/>
</dbReference>
<dbReference type="GO" id="GO:0005524">
    <property type="term" value="F:ATP binding"/>
    <property type="evidence" value="ECO:0007669"/>
    <property type="project" value="UniProtKB-UniRule"/>
</dbReference>
<dbReference type="FunFam" id="1.10.8.60:FF:000001">
    <property type="entry name" value="ATP-dependent zinc metalloprotease FtsH"/>
    <property type="match status" value="1"/>
</dbReference>
<reference evidence="19 20" key="1">
    <citation type="submission" date="2020-01" db="EMBL/GenBank/DDBJ databases">
        <title>Genomes of bacteria type strains.</title>
        <authorList>
            <person name="Chen J."/>
            <person name="Zhu S."/>
            <person name="Yang J."/>
        </authorList>
    </citation>
    <scope>NUCLEOTIDE SEQUENCE [LARGE SCALE GENOMIC DNA]</scope>
    <source>
        <strain evidence="19 20">LMG 22958</strain>
    </source>
</reference>
<dbReference type="InterPro" id="IPR005936">
    <property type="entry name" value="FtsH"/>
</dbReference>
<evidence type="ECO:0000256" key="11">
    <source>
        <dbReference type="ARBA" id="ARBA00022989"/>
    </source>
</evidence>
<dbReference type="GO" id="GO:0030163">
    <property type="term" value="P:protein catabolic process"/>
    <property type="evidence" value="ECO:0007669"/>
    <property type="project" value="UniProtKB-UniRule"/>
</dbReference>
<evidence type="ECO:0000313" key="19">
    <source>
        <dbReference type="EMBL" id="NDW22388.1"/>
    </source>
</evidence>
<comment type="subunit">
    <text evidence="15">Homohexamer.</text>
</comment>
<dbReference type="InterPro" id="IPR011546">
    <property type="entry name" value="Pept_M41_FtsH_extracell"/>
</dbReference>
<feature type="compositionally biased region" description="Basic and acidic residues" evidence="17">
    <location>
        <begin position="626"/>
        <end position="636"/>
    </location>
</feature>
<evidence type="ECO:0000256" key="1">
    <source>
        <dbReference type="ARBA" id="ARBA00004370"/>
    </source>
</evidence>
<feature type="domain" description="AAA+ ATPase" evidence="18">
    <location>
        <begin position="188"/>
        <end position="327"/>
    </location>
</feature>
<keyword evidence="10 15" id="KW-0067">ATP-binding</keyword>
<dbReference type="InterPro" id="IPR003960">
    <property type="entry name" value="ATPase_AAA_CS"/>
</dbReference>
<dbReference type="PROSITE" id="PS00674">
    <property type="entry name" value="AAA"/>
    <property type="match status" value="1"/>
</dbReference>
<evidence type="ECO:0000256" key="17">
    <source>
        <dbReference type="SAM" id="MobiDB-lite"/>
    </source>
</evidence>
<evidence type="ECO:0000313" key="20">
    <source>
        <dbReference type="Proteomes" id="UP000478837"/>
    </source>
</evidence>
<dbReference type="FunFam" id="3.40.50.300:FF:000001">
    <property type="entry name" value="ATP-dependent zinc metalloprotease FtsH"/>
    <property type="match status" value="1"/>
</dbReference>
<protein>
    <recommendedName>
        <fullName evidence="15">ATP-dependent zinc metalloprotease FtsH</fullName>
        <ecNumber evidence="15">3.4.24.-</ecNumber>
    </recommendedName>
</protein>
<evidence type="ECO:0000256" key="4">
    <source>
        <dbReference type="ARBA" id="ARBA00022670"/>
    </source>
</evidence>
<dbReference type="GO" id="GO:0004222">
    <property type="term" value="F:metalloendopeptidase activity"/>
    <property type="evidence" value="ECO:0007669"/>
    <property type="project" value="InterPro"/>
</dbReference>
<dbReference type="PANTHER" id="PTHR23076">
    <property type="entry name" value="METALLOPROTEASE M41 FTSH"/>
    <property type="match status" value="1"/>
</dbReference>
<dbReference type="GO" id="GO:0006508">
    <property type="term" value="P:proteolysis"/>
    <property type="evidence" value="ECO:0007669"/>
    <property type="project" value="UniProtKB-KW"/>
</dbReference>
<keyword evidence="6 15" id="KW-0479">Metal-binding</keyword>
<dbReference type="RefSeq" id="WP_163112178.1">
    <property type="nucleotide sequence ID" value="NZ_JAAAWP010000007.1"/>
</dbReference>
<dbReference type="GO" id="GO:0004176">
    <property type="term" value="F:ATP-dependent peptidase activity"/>
    <property type="evidence" value="ECO:0007669"/>
    <property type="project" value="InterPro"/>
</dbReference>
<feature type="transmembrane region" description="Helical" evidence="15">
    <location>
        <begin position="102"/>
        <end position="123"/>
    </location>
</feature>
<keyword evidence="7 15" id="KW-0547">Nucleotide-binding</keyword>
<dbReference type="EMBL" id="JAAAWP010000007">
    <property type="protein sequence ID" value="NDW22388.1"/>
    <property type="molecule type" value="Genomic_DNA"/>
</dbReference>
<keyword evidence="3 15" id="KW-1003">Cell membrane</keyword>
<evidence type="ECO:0000256" key="13">
    <source>
        <dbReference type="ARBA" id="ARBA00023136"/>
    </source>
</evidence>
<comment type="similarity">
    <text evidence="2 15">In the C-terminal section; belongs to the peptidase M41 family.</text>
</comment>
<comment type="function">
    <text evidence="15">Acts as a processive, ATP-dependent zinc metallopeptidase for both cytoplasmic and membrane proteins. Plays a role in the quality control of integral membrane proteins.</text>
</comment>
<dbReference type="Proteomes" id="UP000478837">
    <property type="component" value="Unassembled WGS sequence"/>
</dbReference>
<name>A0A6L9MW33_9ALTE</name>
<dbReference type="Gene3D" id="3.30.720.210">
    <property type="match status" value="1"/>
</dbReference>
<dbReference type="Gene3D" id="3.40.50.300">
    <property type="entry name" value="P-loop containing nucleotide triphosphate hydrolases"/>
    <property type="match status" value="1"/>
</dbReference>
<dbReference type="InterPro" id="IPR037219">
    <property type="entry name" value="Peptidase_M41-like"/>
</dbReference>
<dbReference type="Gene3D" id="1.20.58.760">
    <property type="entry name" value="Peptidase M41"/>
    <property type="match status" value="1"/>
</dbReference>
<keyword evidence="5 15" id="KW-0812">Transmembrane</keyword>
<dbReference type="Gene3D" id="1.10.8.60">
    <property type="match status" value="1"/>
</dbReference>
<evidence type="ECO:0000256" key="16">
    <source>
        <dbReference type="RuleBase" id="RU003651"/>
    </source>
</evidence>
<evidence type="ECO:0000256" key="2">
    <source>
        <dbReference type="ARBA" id="ARBA00010044"/>
    </source>
</evidence>
<dbReference type="InterPro" id="IPR003959">
    <property type="entry name" value="ATPase_AAA_core"/>
</dbReference>
<comment type="caution">
    <text evidence="15">Lacks conserved residue(s) required for the propagation of feature annotation.</text>
</comment>
<keyword evidence="9 15" id="KW-0862">Zinc</keyword>
<dbReference type="InterPro" id="IPR000642">
    <property type="entry name" value="Peptidase_M41"/>
</dbReference>
<evidence type="ECO:0000256" key="8">
    <source>
        <dbReference type="ARBA" id="ARBA00022801"/>
    </source>
</evidence>
<comment type="caution">
    <text evidence="19">The sequence shown here is derived from an EMBL/GenBank/DDBJ whole genome shotgun (WGS) entry which is preliminary data.</text>
</comment>
<accession>A0A6L9MW33</accession>
<evidence type="ECO:0000256" key="15">
    <source>
        <dbReference type="HAMAP-Rule" id="MF_01458"/>
    </source>
</evidence>
<evidence type="ECO:0000256" key="5">
    <source>
        <dbReference type="ARBA" id="ARBA00022692"/>
    </source>
</evidence>
<dbReference type="AlphaFoldDB" id="A0A6L9MW33"/>
<keyword evidence="11 15" id="KW-1133">Transmembrane helix</keyword>
<evidence type="ECO:0000256" key="10">
    <source>
        <dbReference type="ARBA" id="ARBA00022840"/>
    </source>
</evidence>